<evidence type="ECO:0000256" key="3">
    <source>
        <dbReference type="ARBA" id="ARBA00022679"/>
    </source>
</evidence>
<comment type="caution">
    <text evidence="18">The sequence shown here is derived from an EMBL/GenBank/DDBJ whole genome shotgun (WGS) entry which is preliminary data.</text>
</comment>
<dbReference type="EC" id="2.4.99.28" evidence="14"/>
<dbReference type="Proteomes" id="UP000619479">
    <property type="component" value="Unassembled WGS sequence"/>
</dbReference>
<evidence type="ECO:0000256" key="5">
    <source>
        <dbReference type="ARBA" id="ARBA00022960"/>
    </source>
</evidence>
<comment type="subcellular location">
    <subcellularLocation>
        <location evidence="1">Membrane</location>
        <topology evidence="1">Multi-pass membrane protein</topology>
    </subcellularLocation>
</comment>
<comment type="function">
    <text evidence="16">Peptidoglycan polymerase that is essential for cell division.</text>
</comment>
<feature type="transmembrane region" description="Helical" evidence="17">
    <location>
        <begin position="208"/>
        <end position="226"/>
    </location>
</feature>
<proteinExistence type="inferred from homology"/>
<sequence>MDLLAGPARDGLLVLAGLGWAAVAAGGLLFRPRLRVPAATRRDGLFLWVPHVLVAAPFFLAGAAYALWAPAVTAVALGLGHLGRRLNRCDDGVSIRGPVLAVLVTGTLLLHLGLSLAVRLVVAPDPLESFDEATGADNLRTAWPVLIQPLLGLLVAIVALHFRNRLRLFPRWHPGWITAVVAIPFLLPLAAGPGRAALTFGPVATPEYGKLLLCGALAVLVARDAYRFQDVHLLRSLRRIRQVSGGMLRGPALVASYRASRFLLLPIALFGLVAVASGLRRDFGTIVPAALITMGVTWSATRHNIDRDRTPGEPTAPGVRLVLAYRLFIGIAVVLIGGTVTLFATDYVGERGRVWSNPWRYRWDAPCAVVEAPRVSVPAGRVPCLRSLAADAESEKSQLARAIAATADGGLWGRGVNDRVSAAVSAGPTDFVLAVLWNKLGALVVVAAGALVLILAAGLVRAAEHDGTARLFAAGLGAMIAGQFLFVLATTANVVPHTGIPAPLLSRGGQSTLALLIGIVIVLAGARGTMPVTTAPRRVVSTSLTAGALGGIAVVLTLVPYSSPAGLRIYSQGRALCPARPATPAGLLTPMPDPRTCSTDRIALARTRIALTFPGGDRLILDRPTRRWAPAGTARLDGNDLGGVTGLLERTYPEVVAYSAGTRLSRRLLPPQRDRVDGGLALTLDPALQHALAEAADGPGTAAVAALDPVSGRILATAAGPAAGDGSEVDDVAARRFTDRHPHYVRREPGPALDDSAQDKSCVRRAPDPAEQRGCWHWSYTVPDPPGREPAYPFGPAAELLRQAPPGLLTGCGGPDEWTVPVLAGSTGSCPEQGTPLTFAVLAGTVCRDGTAVHPRLVESVTYPATGVTTPVPGRPAATAFSPAAARELRASFRADNGLLVRAGESGTTHWAAGWDEAGTVAFAVVVRTPDGTAAGARTRRILDALRAWIGGR</sequence>
<dbReference type="InterPro" id="IPR012338">
    <property type="entry name" value="Beta-lactam/transpept-like"/>
</dbReference>
<feature type="transmembrane region" description="Helical" evidence="17">
    <location>
        <begin position="440"/>
        <end position="459"/>
    </location>
</feature>
<keyword evidence="2" id="KW-0328">Glycosyltransferase</keyword>
<dbReference type="GO" id="GO:0009252">
    <property type="term" value="P:peptidoglycan biosynthetic process"/>
    <property type="evidence" value="ECO:0007669"/>
    <property type="project" value="UniProtKB-KW"/>
</dbReference>
<name>A0A919M859_9ACTN</name>
<accession>A0A919M859</accession>
<feature type="transmembrane region" description="Helical" evidence="17">
    <location>
        <begin position="174"/>
        <end position="196"/>
    </location>
</feature>
<comment type="catalytic activity">
    <reaction evidence="15">
        <text>[GlcNAc-(1-&gt;4)-Mur2Ac(oyl-L-Ala-gamma-D-Glu-L-Lys-D-Ala-D-Ala)](n)-di-trans,octa-cis-undecaprenyl diphosphate + beta-D-GlcNAc-(1-&gt;4)-Mur2Ac(oyl-L-Ala-gamma-D-Glu-L-Lys-D-Ala-D-Ala)-di-trans,octa-cis-undecaprenyl diphosphate = [GlcNAc-(1-&gt;4)-Mur2Ac(oyl-L-Ala-gamma-D-Glu-L-Lys-D-Ala-D-Ala)](n+1)-di-trans,octa-cis-undecaprenyl diphosphate + di-trans,octa-cis-undecaprenyl diphosphate + H(+)</text>
        <dbReference type="Rhea" id="RHEA:23708"/>
        <dbReference type="Rhea" id="RHEA-COMP:9602"/>
        <dbReference type="Rhea" id="RHEA-COMP:9603"/>
        <dbReference type="ChEBI" id="CHEBI:15378"/>
        <dbReference type="ChEBI" id="CHEBI:58405"/>
        <dbReference type="ChEBI" id="CHEBI:60033"/>
        <dbReference type="ChEBI" id="CHEBI:78435"/>
        <dbReference type="EC" id="2.4.99.28"/>
    </reaction>
</comment>
<evidence type="ECO:0000256" key="4">
    <source>
        <dbReference type="ARBA" id="ARBA00022692"/>
    </source>
</evidence>
<feature type="transmembrane region" description="Helical" evidence="17">
    <location>
        <begin position="262"/>
        <end position="279"/>
    </location>
</feature>
<feature type="transmembrane region" description="Helical" evidence="17">
    <location>
        <begin position="12"/>
        <end position="32"/>
    </location>
</feature>
<evidence type="ECO:0000256" key="1">
    <source>
        <dbReference type="ARBA" id="ARBA00004141"/>
    </source>
</evidence>
<evidence type="ECO:0000256" key="6">
    <source>
        <dbReference type="ARBA" id="ARBA00022984"/>
    </source>
</evidence>
<dbReference type="GO" id="GO:0051301">
    <property type="term" value="P:cell division"/>
    <property type="evidence" value="ECO:0007669"/>
    <property type="project" value="InterPro"/>
</dbReference>
<dbReference type="RefSeq" id="WP_203751965.1">
    <property type="nucleotide sequence ID" value="NZ_BAAAUC010000005.1"/>
</dbReference>
<dbReference type="EMBL" id="BOMH01000062">
    <property type="protein sequence ID" value="GID69487.1"/>
    <property type="molecule type" value="Genomic_DNA"/>
</dbReference>
<dbReference type="Pfam" id="PF01098">
    <property type="entry name" value="FTSW_RODA_SPOVE"/>
    <property type="match status" value="1"/>
</dbReference>
<keyword evidence="7 17" id="KW-1133">Transmembrane helix</keyword>
<evidence type="ECO:0000256" key="16">
    <source>
        <dbReference type="ARBA" id="ARBA00049966"/>
    </source>
</evidence>
<keyword evidence="8 17" id="KW-0472">Membrane</keyword>
<gene>
    <name evidence="18" type="ORF">Acy02nite_73680</name>
</gene>
<evidence type="ECO:0000256" key="8">
    <source>
        <dbReference type="ARBA" id="ARBA00023136"/>
    </source>
</evidence>
<dbReference type="GO" id="GO:0008360">
    <property type="term" value="P:regulation of cell shape"/>
    <property type="evidence" value="ECO:0007669"/>
    <property type="project" value="UniProtKB-KW"/>
</dbReference>
<keyword evidence="19" id="KW-1185">Reference proteome</keyword>
<dbReference type="InterPro" id="IPR001182">
    <property type="entry name" value="FtsW/RodA"/>
</dbReference>
<evidence type="ECO:0000256" key="10">
    <source>
        <dbReference type="ARBA" id="ARBA00033270"/>
    </source>
</evidence>
<dbReference type="Gene3D" id="3.40.710.10">
    <property type="entry name" value="DD-peptidase/beta-lactamase superfamily"/>
    <property type="match status" value="1"/>
</dbReference>
<evidence type="ECO:0000256" key="11">
    <source>
        <dbReference type="ARBA" id="ARBA00038053"/>
    </source>
</evidence>
<comment type="similarity">
    <text evidence="11">Belongs to the SEDS family. FtsW subfamily.</text>
</comment>
<organism evidence="18 19">
    <name type="scientific">Actinoplanes cyaneus</name>
    <dbReference type="NCBI Taxonomy" id="52696"/>
    <lineage>
        <taxon>Bacteria</taxon>
        <taxon>Bacillati</taxon>
        <taxon>Actinomycetota</taxon>
        <taxon>Actinomycetes</taxon>
        <taxon>Micromonosporales</taxon>
        <taxon>Micromonosporaceae</taxon>
        <taxon>Actinoplanes</taxon>
    </lineage>
</organism>
<feature type="transmembrane region" description="Helical" evidence="17">
    <location>
        <begin position="539"/>
        <end position="561"/>
    </location>
</feature>
<reference evidence="18" key="1">
    <citation type="submission" date="2021-01" db="EMBL/GenBank/DDBJ databases">
        <title>Whole genome shotgun sequence of Actinoplanes cyaneus NBRC 14990.</title>
        <authorList>
            <person name="Komaki H."/>
            <person name="Tamura T."/>
        </authorList>
    </citation>
    <scope>NUCLEOTIDE SEQUENCE</scope>
    <source>
        <strain evidence="18">NBRC 14990</strain>
    </source>
</reference>
<dbReference type="PANTHER" id="PTHR30474">
    <property type="entry name" value="CELL CYCLE PROTEIN"/>
    <property type="match status" value="1"/>
</dbReference>
<feature type="transmembrane region" description="Helical" evidence="17">
    <location>
        <begin position="99"/>
        <end position="122"/>
    </location>
</feature>
<dbReference type="SUPFAM" id="SSF56601">
    <property type="entry name" value="beta-lactamase/transpeptidase-like"/>
    <property type="match status" value="1"/>
</dbReference>
<dbReference type="AlphaFoldDB" id="A0A919M859"/>
<evidence type="ECO:0000313" key="19">
    <source>
        <dbReference type="Proteomes" id="UP000619479"/>
    </source>
</evidence>
<dbReference type="PANTHER" id="PTHR30474:SF2">
    <property type="entry name" value="PEPTIDOGLYCAN GLYCOSYLTRANSFERASE FTSW-RELATED"/>
    <property type="match status" value="1"/>
</dbReference>
<keyword evidence="6" id="KW-0573">Peptidoglycan synthesis</keyword>
<evidence type="ECO:0000256" key="12">
    <source>
        <dbReference type="ARBA" id="ARBA00041185"/>
    </source>
</evidence>
<evidence type="ECO:0000256" key="9">
    <source>
        <dbReference type="ARBA" id="ARBA00032370"/>
    </source>
</evidence>
<feature type="transmembrane region" description="Helical" evidence="17">
    <location>
        <begin position="142"/>
        <end position="162"/>
    </location>
</feature>
<feature type="transmembrane region" description="Helical" evidence="17">
    <location>
        <begin position="322"/>
        <end position="344"/>
    </location>
</feature>
<keyword evidence="5" id="KW-0133">Cell shape</keyword>
<keyword evidence="3" id="KW-0808">Transferase</keyword>
<dbReference type="GO" id="GO:0015648">
    <property type="term" value="F:lipid-linked peptidoglycan transporter activity"/>
    <property type="evidence" value="ECO:0007669"/>
    <property type="project" value="TreeGrafter"/>
</dbReference>
<dbReference type="GO" id="GO:0032153">
    <property type="term" value="C:cell division site"/>
    <property type="evidence" value="ECO:0007669"/>
    <property type="project" value="TreeGrafter"/>
</dbReference>
<evidence type="ECO:0000256" key="15">
    <source>
        <dbReference type="ARBA" id="ARBA00049902"/>
    </source>
</evidence>
<keyword evidence="4 17" id="KW-0812">Transmembrane</keyword>
<evidence type="ECO:0000256" key="17">
    <source>
        <dbReference type="SAM" id="Phobius"/>
    </source>
</evidence>
<feature type="transmembrane region" description="Helical" evidence="17">
    <location>
        <begin position="285"/>
        <end position="301"/>
    </location>
</feature>
<evidence type="ECO:0000256" key="13">
    <source>
        <dbReference type="ARBA" id="ARBA00041418"/>
    </source>
</evidence>
<evidence type="ECO:0000256" key="7">
    <source>
        <dbReference type="ARBA" id="ARBA00022989"/>
    </source>
</evidence>
<feature type="transmembrane region" description="Helical" evidence="17">
    <location>
        <begin position="52"/>
        <end position="79"/>
    </location>
</feature>
<feature type="transmembrane region" description="Helical" evidence="17">
    <location>
        <begin position="471"/>
        <end position="489"/>
    </location>
</feature>
<dbReference type="GO" id="GO:0005886">
    <property type="term" value="C:plasma membrane"/>
    <property type="evidence" value="ECO:0007669"/>
    <property type="project" value="TreeGrafter"/>
</dbReference>
<evidence type="ECO:0000313" key="18">
    <source>
        <dbReference type="EMBL" id="GID69487.1"/>
    </source>
</evidence>
<feature type="transmembrane region" description="Helical" evidence="17">
    <location>
        <begin position="509"/>
        <end position="527"/>
    </location>
</feature>
<evidence type="ECO:0000256" key="2">
    <source>
        <dbReference type="ARBA" id="ARBA00022676"/>
    </source>
</evidence>
<dbReference type="GO" id="GO:0008955">
    <property type="term" value="F:peptidoglycan glycosyltransferase activity"/>
    <property type="evidence" value="ECO:0007669"/>
    <property type="project" value="UniProtKB-EC"/>
</dbReference>
<protein>
    <recommendedName>
        <fullName evidence="12">Probable peptidoglycan glycosyltransferase FtsW</fullName>
        <ecNumber evidence="14">2.4.99.28</ecNumber>
    </recommendedName>
    <alternativeName>
        <fullName evidence="13">Cell division protein FtsW</fullName>
    </alternativeName>
    <alternativeName>
        <fullName evidence="10">Cell wall polymerase</fullName>
    </alternativeName>
    <alternativeName>
        <fullName evidence="9">Peptidoglycan polymerase</fullName>
    </alternativeName>
</protein>
<evidence type="ECO:0000256" key="14">
    <source>
        <dbReference type="ARBA" id="ARBA00044770"/>
    </source>
</evidence>